<dbReference type="HOGENOM" id="CLU_1444686_0_0_2"/>
<keyword evidence="2" id="KW-1185">Reference proteome</keyword>
<dbReference type="AlphaFoldDB" id="A2SSG4"/>
<name>A2SSG4_METLZ</name>
<evidence type="ECO:0000313" key="1">
    <source>
        <dbReference type="EMBL" id="ABN07270.1"/>
    </source>
</evidence>
<proteinExistence type="predicted"/>
<dbReference type="STRING" id="410358.Mlab_1101"/>
<dbReference type="KEGG" id="mla:Mlab_1101"/>
<accession>A2SSG4</accession>
<sequence length="187" mass="21404">MANNYFFRIPCMHMDEIIWTAELPPEKGSWYTAVDYVINDLGIFAKIEKRSKKSGTTAQLWGFRAGKNKVKGADYLAQIQGRKALLWQKITEVICGDQQIIVRGNRQTEIILFCTPENFSDVSDMIQRMTTSHPAEKGASREAACWLCWEQDEDWETGESLDAMIEAERNGGKRFIEDDILEETILS</sequence>
<protein>
    <submittedName>
        <fullName evidence="1">Uncharacterized protein</fullName>
    </submittedName>
</protein>
<reference evidence="1 2" key="1">
    <citation type="journal article" date="2009" name="Stand. Genomic Sci.">
        <title>Complete genome sequence of Methanocorpusculum labreanum type strain Z.</title>
        <authorList>
            <person name="Anderson I.J."/>
            <person name="Sieprawska-Lupa M."/>
            <person name="Goltsman E."/>
            <person name="Lapidus A."/>
            <person name="Copeland A."/>
            <person name="Glavina Del Rio T."/>
            <person name="Tice H."/>
            <person name="Dalin E."/>
            <person name="Barry K."/>
            <person name="Pitluck S."/>
            <person name="Hauser L."/>
            <person name="Land M."/>
            <person name="Lucas S."/>
            <person name="Richardson P."/>
            <person name="Whitman W.B."/>
            <person name="Kyrpides N.C."/>
        </authorList>
    </citation>
    <scope>NUCLEOTIDE SEQUENCE [LARGE SCALE GENOMIC DNA]</scope>
    <source>
        <strain evidence="2">ATCC 43576 / DSM 4855 / Z</strain>
    </source>
</reference>
<evidence type="ECO:0000313" key="2">
    <source>
        <dbReference type="Proteomes" id="UP000000365"/>
    </source>
</evidence>
<dbReference type="Proteomes" id="UP000000365">
    <property type="component" value="Chromosome"/>
</dbReference>
<dbReference type="EMBL" id="CP000559">
    <property type="protein sequence ID" value="ABN07270.1"/>
    <property type="molecule type" value="Genomic_DNA"/>
</dbReference>
<gene>
    <name evidence="1" type="ordered locus">Mlab_1101</name>
</gene>
<dbReference type="eggNOG" id="arCOG10845">
    <property type="taxonomic scope" value="Archaea"/>
</dbReference>
<organism evidence="1 2">
    <name type="scientific">Methanocorpusculum labreanum (strain ATCC 43576 / DSM 4855 / Z)</name>
    <dbReference type="NCBI Taxonomy" id="410358"/>
    <lineage>
        <taxon>Archaea</taxon>
        <taxon>Methanobacteriati</taxon>
        <taxon>Methanobacteriota</taxon>
        <taxon>Stenosarchaea group</taxon>
        <taxon>Methanomicrobia</taxon>
        <taxon>Methanomicrobiales</taxon>
        <taxon>Methanocorpusculaceae</taxon>
        <taxon>Methanocorpusculum</taxon>
    </lineage>
</organism>